<keyword evidence="3" id="KW-1185">Reference proteome</keyword>
<dbReference type="SUPFAM" id="SSF56003">
    <property type="entry name" value="Molybdenum cofactor-binding domain"/>
    <property type="match status" value="1"/>
</dbReference>
<dbReference type="GO" id="GO:0005506">
    <property type="term" value="F:iron ion binding"/>
    <property type="evidence" value="ECO:0007669"/>
    <property type="project" value="InterPro"/>
</dbReference>
<feature type="domain" description="Aldehyde oxidase/xanthine dehydrogenase a/b hammerhead" evidence="1">
    <location>
        <begin position="25"/>
        <end position="136"/>
    </location>
</feature>
<dbReference type="Pfam" id="PF01315">
    <property type="entry name" value="Ald_Xan_dh_C"/>
    <property type="match status" value="1"/>
</dbReference>
<dbReference type="InterPro" id="IPR036856">
    <property type="entry name" value="Ald_Oxase/Xan_DH_a/b_sf"/>
</dbReference>
<protein>
    <submittedName>
        <fullName evidence="2">Xanthine dehydrogenase YagR molybdenum-binding subunit</fullName>
    </submittedName>
</protein>
<dbReference type="SMART" id="SM01008">
    <property type="entry name" value="Ald_Xan_dh_C"/>
    <property type="match status" value="1"/>
</dbReference>
<dbReference type="STRING" id="425514.SAMN05443550_104260"/>
<dbReference type="InterPro" id="IPR000674">
    <property type="entry name" value="Ald_Oxase/Xan_DH_a/b"/>
</dbReference>
<dbReference type="RefSeq" id="WP_090556389.1">
    <property type="nucleotide sequence ID" value="NZ_FNRA01000004.1"/>
</dbReference>
<dbReference type="GO" id="GO:0016491">
    <property type="term" value="F:oxidoreductase activity"/>
    <property type="evidence" value="ECO:0007669"/>
    <property type="project" value="InterPro"/>
</dbReference>
<dbReference type="AlphaFoldDB" id="A0A1H4CZK5"/>
<evidence type="ECO:0000313" key="3">
    <source>
        <dbReference type="Proteomes" id="UP000198850"/>
    </source>
</evidence>
<reference evidence="2 3" key="1">
    <citation type="submission" date="2016-10" db="EMBL/GenBank/DDBJ databases">
        <authorList>
            <person name="de Groot N.N."/>
        </authorList>
    </citation>
    <scope>NUCLEOTIDE SEQUENCE [LARGE SCALE GENOMIC DNA]</scope>
    <source>
        <strain evidence="2 3">DSM 19033</strain>
    </source>
</reference>
<dbReference type="EMBL" id="FNRA01000004">
    <property type="protein sequence ID" value="SEA65686.1"/>
    <property type="molecule type" value="Genomic_DNA"/>
</dbReference>
<dbReference type="Pfam" id="PF20256">
    <property type="entry name" value="MoCoBD_2"/>
    <property type="match status" value="1"/>
</dbReference>
<dbReference type="InterPro" id="IPR037165">
    <property type="entry name" value="AldOxase/xan_DH_Mopterin-bd_sf"/>
</dbReference>
<dbReference type="Pfam" id="PF02738">
    <property type="entry name" value="MoCoBD_1"/>
    <property type="match status" value="1"/>
</dbReference>
<dbReference type="InterPro" id="IPR016208">
    <property type="entry name" value="Ald_Oxase/xanthine_DH-like"/>
</dbReference>
<sequence>MSKKHLENADMELAMSRVDGRVKVTGAAKYTAEVQLPELTYGVLVESTVGQGVITSIDTKKAEWAPGVIAVISHLNTPGVPEYKLQNQDVIQKQLRVFNDANVYFNGQPIAVVVADTLERAQYGASLVKVTYSKEKSFSNLKDNIARAIVPKKAKADPKGMTSDFIRGRAEAYKDAEFQVNEEYIQPSEAHHPMELHSIIATWDAEDKLTLVDKTQGSQQTAASIAKSFQLPAENVKVLSTYVGGAFGSALRVWPHEIVAILAAKKVQKPVKLVLHRNQMSYMVGYRPYTLQKVAIGASKDGKILGLSHESYGKTSMYEEFTENVLIMSRMMYDIPNVDTKYRIVPLNVSTPAPMRGPGEATGSFALECAIDELSYKLKMDPIELRLVNYAAQDPDKKIPWSSNFLKECYQLGADKIGWNKRKAEPDSIQDGEWKVGYGVATGTFGAFRNAASVKATFKPDGTLLLQSAIADIGPGTATSMTAIAAKNLGIQPENIAFQLGNSTFPKAPMQGGSNTVATVGSAVVATCDNLKVELAKRAAKQKPEWNNAIPKNISIVGTQLVNSDEPSSKVEIASLFKEDNLSELVIKGDAAPGEESKKYSFYSFSVHFIEAHVHELTGVVRIKNAVSVIDCGTVVSPKTARSQSMGGIVGGIGMALMEDVVIDDRTGRTVTASFGDYHVPVQADIPQMEMMFVNEKDPYLNPMGSKGLGEIVIIGVAPAVANAVYNATGKRVRHLPITPDKLI</sequence>
<evidence type="ECO:0000259" key="1">
    <source>
        <dbReference type="SMART" id="SM01008"/>
    </source>
</evidence>
<dbReference type="Gene3D" id="3.30.365.10">
    <property type="entry name" value="Aldehyde oxidase/xanthine dehydrogenase, molybdopterin binding domain"/>
    <property type="match status" value="4"/>
</dbReference>
<dbReference type="PANTHER" id="PTHR11908">
    <property type="entry name" value="XANTHINE DEHYDROGENASE"/>
    <property type="match status" value="1"/>
</dbReference>
<dbReference type="Gene3D" id="3.90.1170.50">
    <property type="entry name" value="Aldehyde oxidase/xanthine dehydrogenase, a/b hammerhead"/>
    <property type="match status" value="1"/>
</dbReference>
<dbReference type="Proteomes" id="UP000198850">
    <property type="component" value="Unassembled WGS sequence"/>
</dbReference>
<name>A0A1H4CZK5_9SPHI</name>
<accession>A0A1H4CZK5</accession>
<gene>
    <name evidence="2" type="ORF">SAMN05443550_104260</name>
</gene>
<proteinExistence type="predicted"/>
<dbReference type="SUPFAM" id="SSF54665">
    <property type="entry name" value="CO dehydrogenase molybdoprotein N-domain-like"/>
    <property type="match status" value="1"/>
</dbReference>
<dbReference type="PANTHER" id="PTHR11908:SF153">
    <property type="entry name" value="DEHYDROGENASE"/>
    <property type="match status" value="1"/>
</dbReference>
<evidence type="ECO:0000313" key="2">
    <source>
        <dbReference type="EMBL" id="SEA65686.1"/>
    </source>
</evidence>
<organism evidence="2 3">
    <name type="scientific">Pedobacter hartonius</name>
    <dbReference type="NCBI Taxonomy" id="425514"/>
    <lineage>
        <taxon>Bacteria</taxon>
        <taxon>Pseudomonadati</taxon>
        <taxon>Bacteroidota</taxon>
        <taxon>Sphingobacteriia</taxon>
        <taxon>Sphingobacteriales</taxon>
        <taxon>Sphingobacteriaceae</taxon>
        <taxon>Pedobacter</taxon>
    </lineage>
</organism>
<dbReference type="OrthoDB" id="9759099at2"/>
<dbReference type="InterPro" id="IPR046867">
    <property type="entry name" value="AldOxase/xan_DH_MoCoBD2"/>
</dbReference>
<dbReference type="InterPro" id="IPR008274">
    <property type="entry name" value="AldOxase/xan_DH_MoCoBD1"/>
</dbReference>